<reference evidence="2" key="2">
    <citation type="submission" date="2020-11" db="EMBL/GenBank/DDBJ databases">
        <authorList>
            <person name="McCartney M.A."/>
            <person name="Auch B."/>
            <person name="Kono T."/>
            <person name="Mallez S."/>
            <person name="Becker A."/>
            <person name="Gohl D.M."/>
            <person name="Silverstein K.A.T."/>
            <person name="Koren S."/>
            <person name="Bechman K.B."/>
            <person name="Herman A."/>
            <person name="Abrahante J.E."/>
            <person name="Garbe J."/>
        </authorList>
    </citation>
    <scope>NUCLEOTIDE SEQUENCE</scope>
    <source>
        <strain evidence="2">Duluth1</strain>
        <tissue evidence="2">Whole animal</tissue>
    </source>
</reference>
<dbReference type="CDD" id="cd00037">
    <property type="entry name" value="CLECT"/>
    <property type="match status" value="1"/>
</dbReference>
<dbReference type="SUPFAM" id="SSF56436">
    <property type="entry name" value="C-type lectin-like"/>
    <property type="match status" value="1"/>
</dbReference>
<dbReference type="InterPro" id="IPR016187">
    <property type="entry name" value="CTDL_fold"/>
</dbReference>
<dbReference type="Gene3D" id="3.10.100.10">
    <property type="entry name" value="Mannose-Binding Protein A, subunit A"/>
    <property type="match status" value="1"/>
</dbReference>
<organism evidence="2 3">
    <name type="scientific">Dreissena polymorpha</name>
    <name type="common">Zebra mussel</name>
    <name type="synonym">Mytilus polymorpha</name>
    <dbReference type="NCBI Taxonomy" id="45954"/>
    <lineage>
        <taxon>Eukaryota</taxon>
        <taxon>Metazoa</taxon>
        <taxon>Spiralia</taxon>
        <taxon>Lophotrochozoa</taxon>
        <taxon>Mollusca</taxon>
        <taxon>Bivalvia</taxon>
        <taxon>Autobranchia</taxon>
        <taxon>Heteroconchia</taxon>
        <taxon>Euheterodonta</taxon>
        <taxon>Imparidentia</taxon>
        <taxon>Neoheterodontei</taxon>
        <taxon>Myida</taxon>
        <taxon>Dreissenoidea</taxon>
        <taxon>Dreissenidae</taxon>
        <taxon>Dreissena</taxon>
    </lineage>
</organism>
<name>A0A9D4H168_DREPO</name>
<evidence type="ECO:0000313" key="3">
    <source>
        <dbReference type="Proteomes" id="UP000828390"/>
    </source>
</evidence>
<dbReference type="PANTHER" id="PTHR22803">
    <property type="entry name" value="MANNOSE, PHOSPHOLIPASE, LECTIN RECEPTOR RELATED"/>
    <property type="match status" value="1"/>
</dbReference>
<dbReference type="PROSITE" id="PS50041">
    <property type="entry name" value="C_TYPE_LECTIN_2"/>
    <property type="match status" value="1"/>
</dbReference>
<evidence type="ECO:0000313" key="2">
    <source>
        <dbReference type="EMBL" id="KAH3825525.1"/>
    </source>
</evidence>
<dbReference type="Proteomes" id="UP000828390">
    <property type="component" value="Unassembled WGS sequence"/>
</dbReference>
<dbReference type="InterPro" id="IPR016186">
    <property type="entry name" value="C-type_lectin-like/link_sf"/>
</dbReference>
<feature type="domain" description="C-type lectin" evidence="1">
    <location>
        <begin position="1"/>
        <end position="116"/>
    </location>
</feature>
<accession>A0A9D4H168</accession>
<dbReference type="InterPro" id="IPR050111">
    <property type="entry name" value="C-type_lectin/snaclec_domain"/>
</dbReference>
<comment type="caution">
    <text evidence="2">The sequence shown here is derived from an EMBL/GenBank/DDBJ whole genome shotgun (WGS) entry which is preliminary data.</text>
</comment>
<protein>
    <recommendedName>
        <fullName evidence="1">C-type lectin domain-containing protein</fullName>
    </recommendedName>
</protein>
<dbReference type="SMART" id="SM00034">
    <property type="entry name" value="CLECT"/>
    <property type="match status" value="1"/>
</dbReference>
<dbReference type="AlphaFoldDB" id="A0A9D4H168"/>
<proteinExistence type="predicted"/>
<gene>
    <name evidence="2" type="ORF">DPMN_127402</name>
</gene>
<evidence type="ECO:0000259" key="1">
    <source>
        <dbReference type="PROSITE" id="PS50041"/>
    </source>
</evidence>
<dbReference type="OrthoDB" id="6038959at2759"/>
<sequence length="143" mass="16177">MTWNDAEYHCKSNGGHLAYITSQVEEDFITNFLNKERLNQYIWIGLSDKGKEGSWSWTSGYPFSWTKWFPFRYNSDKHNSEDCVALVPAIGVIFGIHANGAWDDLHCEAFNPSLCRYDAHQTAAALVNDLLGLLSNLGHSIFG</sequence>
<dbReference type="InterPro" id="IPR001304">
    <property type="entry name" value="C-type_lectin-like"/>
</dbReference>
<reference evidence="2" key="1">
    <citation type="journal article" date="2019" name="bioRxiv">
        <title>The Genome of the Zebra Mussel, Dreissena polymorpha: A Resource for Invasive Species Research.</title>
        <authorList>
            <person name="McCartney M.A."/>
            <person name="Auch B."/>
            <person name="Kono T."/>
            <person name="Mallez S."/>
            <person name="Zhang Y."/>
            <person name="Obille A."/>
            <person name="Becker A."/>
            <person name="Abrahante J.E."/>
            <person name="Garbe J."/>
            <person name="Badalamenti J.P."/>
            <person name="Herman A."/>
            <person name="Mangelson H."/>
            <person name="Liachko I."/>
            <person name="Sullivan S."/>
            <person name="Sone E.D."/>
            <person name="Koren S."/>
            <person name="Silverstein K.A.T."/>
            <person name="Beckman K.B."/>
            <person name="Gohl D.M."/>
        </authorList>
    </citation>
    <scope>NUCLEOTIDE SEQUENCE</scope>
    <source>
        <strain evidence="2">Duluth1</strain>
        <tissue evidence="2">Whole animal</tissue>
    </source>
</reference>
<keyword evidence="3" id="KW-1185">Reference proteome</keyword>
<dbReference type="EMBL" id="JAIWYP010000005">
    <property type="protein sequence ID" value="KAH3825525.1"/>
    <property type="molecule type" value="Genomic_DNA"/>
</dbReference>
<dbReference type="Pfam" id="PF00059">
    <property type="entry name" value="Lectin_C"/>
    <property type="match status" value="1"/>
</dbReference>